<gene>
    <name evidence="4" type="primary">truA</name>
    <name evidence="9" type="ORF">C0197_04735</name>
</gene>
<keyword evidence="3 4" id="KW-0413">Isomerase</keyword>
<dbReference type="InterPro" id="IPR020095">
    <property type="entry name" value="PsdUridine_synth_TruA_C"/>
</dbReference>
<comment type="subunit">
    <text evidence="4">Homodimer.</text>
</comment>
<comment type="similarity">
    <text evidence="1 4 7">Belongs to the tRNA pseudouridine synthase TruA family.</text>
</comment>
<sequence length="268" mass="30639">MNGPIVRNLRLILAYDGTHYLGFQIQPKGPTIQGILQELLSQILGHKVKIRSAGRTDAGVHAFFQVANFLTTSDKSLETIFRALNALLPRDISVLQVEEVDFKFHPQRDALKKTYQYNIYNYPVRNPLLRLYSHWVPEPLDVEAMKVCLPEIIGTKDFASFRKSGTDVKTTVRTIYSAELKWSSCFKHLLIFEITGKGFMRYMVRNIVGALIEVGRGKLTPEDFKKILEAKDRTIALPPAPPQGLILKHIEYKEIKVIDRFPPFEVEI</sequence>
<keyword evidence="2 4" id="KW-0819">tRNA processing</keyword>
<reference evidence="9 10" key="1">
    <citation type="submission" date="2018-01" db="EMBL/GenBank/DDBJ databases">
        <title>Metagenomic assembled genomes from two thermal pools in the Uzon Caldera, Kamchatka, Russia.</title>
        <authorList>
            <person name="Wilkins L."/>
            <person name="Ettinger C."/>
        </authorList>
    </citation>
    <scope>NUCLEOTIDE SEQUENCE [LARGE SCALE GENOMIC DNA]</scope>
    <source>
        <strain evidence="9">ZAV-15</strain>
    </source>
</reference>
<dbReference type="EMBL" id="PNIE01000064">
    <property type="protein sequence ID" value="PMP62452.1"/>
    <property type="molecule type" value="Genomic_DNA"/>
</dbReference>
<organism evidence="9 10">
    <name type="scientific">Caldimicrobium thiodismutans</name>
    <dbReference type="NCBI Taxonomy" id="1653476"/>
    <lineage>
        <taxon>Bacteria</taxon>
        <taxon>Pseudomonadati</taxon>
        <taxon>Thermodesulfobacteriota</taxon>
        <taxon>Thermodesulfobacteria</taxon>
        <taxon>Thermodesulfobacteriales</taxon>
        <taxon>Thermodesulfobacteriaceae</taxon>
        <taxon>Caldimicrobium</taxon>
    </lineage>
</organism>
<dbReference type="InterPro" id="IPR020103">
    <property type="entry name" value="PsdUridine_synth_cat_dom_sf"/>
</dbReference>
<comment type="caution">
    <text evidence="4">Lacks conserved residue(s) required for the propagation of feature annotation.</text>
</comment>
<evidence type="ECO:0000313" key="9">
    <source>
        <dbReference type="EMBL" id="PMP62452.1"/>
    </source>
</evidence>
<dbReference type="InterPro" id="IPR020097">
    <property type="entry name" value="PsdUridine_synth_TruA_a/b_dom"/>
</dbReference>
<evidence type="ECO:0000256" key="6">
    <source>
        <dbReference type="PIRSR" id="PIRSR001430-2"/>
    </source>
</evidence>
<dbReference type="Proteomes" id="UP000235731">
    <property type="component" value="Unassembled WGS sequence"/>
</dbReference>
<comment type="function">
    <text evidence="4">Formation of pseudouridine at positions 38, 39 and 40 in the anticodon stem and loop of transfer RNAs.</text>
</comment>
<dbReference type="CDD" id="cd02570">
    <property type="entry name" value="PseudoU_synth_EcTruA"/>
    <property type="match status" value="1"/>
</dbReference>
<feature type="domain" description="Pseudouridine synthase I TruA alpha/beta" evidence="8">
    <location>
        <begin position="152"/>
        <end position="252"/>
    </location>
</feature>
<dbReference type="PANTHER" id="PTHR11142">
    <property type="entry name" value="PSEUDOURIDYLATE SYNTHASE"/>
    <property type="match status" value="1"/>
</dbReference>
<dbReference type="FunFam" id="3.30.70.580:FF:000001">
    <property type="entry name" value="tRNA pseudouridine synthase A"/>
    <property type="match status" value="1"/>
</dbReference>
<dbReference type="AlphaFoldDB" id="A0A2N7PIY9"/>
<feature type="binding site" evidence="4 6">
    <location>
        <position position="115"/>
    </location>
    <ligand>
        <name>substrate</name>
    </ligand>
</feature>
<evidence type="ECO:0000256" key="1">
    <source>
        <dbReference type="ARBA" id="ARBA00009375"/>
    </source>
</evidence>
<dbReference type="Pfam" id="PF01416">
    <property type="entry name" value="PseudoU_synth_1"/>
    <property type="match status" value="2"/>
</dbReference>
<dbReference type="GO" id="GO:0160147">
    <property type="term" value="F:tRNA pseudouridine(38-40) synthase activity"/>
    <property type="evidence" value="ECO:0007669"/>
    <property type="project" value="UniProtKB-EC"/>
</dbReference>
<dbReference type="GO" id="GO:0031119">
    <property type="term" value="P:tRNA pseudouridine synthesis"/>
    <property type="evidence" value="ECO:0007669"/>
    <property type="project" value="UniProtKB-UniRule"/>
</dbReference>
<evidence type="ECO:0000259" key="8">
    <source>
        <dbReference type="Pfam" id="PF01416"/>
    </source>
</evidence>
<dbReference type="Gene3D" id="3.30.70.660">
    <property type="entry name" value="Pseudouridine synthase I, catalytic domain, C-terminal subdomain"/>
    <property type="match status" value="1"/>
</dbReference>
<comment type="caution">
    <text evidence="9">The sequence shown here is derived from an EMBL/GenBank/DDBJ whole genome shotgun (WGS) entry which is preliminary data.</text>
</comment>
<dbReference type="InterPro" id="IPR001406">
    <property type="entry name" value="PsdUridine_synth_TruA"/>
</dbReference>
<name>A0A2N7PIY9_9BACT</name>
<feature type="domain" description="Pseudouridine synthase I TruA alpha/beta" evidence="8">
    <location>
        <begin position="14"/>
        <end position="105"/>
    </location>
</feature>
<dbReference type="PIRSF" id="PIRSF001430">
    <property type="entry name" value="tRNA_psdUrid_synth"/>
    <property type="match status" value="1"/>
</dbReference>
<dbReference type="Gene3D" id="3.30.70.580">
    <property type="entry name" value="Pseudouridine synthase I, catalytic domain, N-terminal subdomain"/>
    <property type="match status" value="1"/>
</dbReference>
<dbReference type="InterPro" id="IPR020094">
    <property type="entry name" value="TruA/RsuA/RluB/E/F_N"/>
</dbReference>
<dbReference type="NCBIfam" id="TIGR00071">
    <property type="entry name" value="hisT_truA"/>
    <property type="match status" value="1"/>
</dbReference>
<dbReference type="HAMAP" id="MF_00171">
    <property type="entry name" value="TruA"/>
    <property type="match status" value="1"/>
</dbReference>
<evidence type="ECO:0000313" key="10">
    <source>
        <dbReference type="Proteomes" id="UP000235731"/>
    </source>
</evidence>
<feature type="active site" description="Nucleophile" evidence="4 5">
    <location>
        <position position="57"/>
    </location>
</feature>
<comment type="catalytic activity">
    <reaction evidence="4 7">
        <text>uridine(38/39/40) in tRNA = pseudouridine(38/39/40) in tRNA</text>
        <dbReference type="Rhea" id="RHEA:22376"/>
        <dbReference type="Rhea" id="RHEA-COMP:10085"/>
        <dbReference type="Rhea" id="RHEA-COMP:10087"/>
        <dbReference type="ChEBI" id="CHEBI:65314"/>
        <dbReference type="ChEBI" id="CHEBI:65315"/>
        <dbReference type="EC" id="5.4.99.12"/>
    </reaction>
</comment>
<evidence type="ECO:0000256" key="2">
    <source>
        <dbReference type="ARBA" id="ARBA00022694"/>
    </source>
</evidence>
<evidence type="ECO:0000256" key="7">
    <source>
        <dbReference type="RuleBase" id="RU003792"/>
    </source>
</evidence>
<accession>A0A2N7PIY9</accession>
<evidence type="ECO:0000256" key="5">
    <source>
        <dbReference type="PIRSR" id="PIRSR001430-1"/>
    </source>
</evidence>
<dbReference type="SUPFAM" id="SSF55120">
    <property type="entry name" value="Pseudouridine synthase"/>
    <property type="match status" value="1"/>
</dbReference>
<evidence type="ECO:0000256" key="3">
    <source>
        <dbReference type="ARBA" id="ARBA00023235"/>
    </source>
</evidence>
<dbReference type="PANTHER" id="PTHR11142:SF0">
    <property type="entry name" value="TRNA PSEUDOURIDINE SYNTHASE-LIKE 1"/>
    <property type="match status" value="1"/>
</dbReference>
<protein>
    <recommendedName>
        <fullName evidence="4">tRNA pseudouridine synthase A</fullName>
        <ecNumber evidence="4">5.4.99.12</ecNumber>
    </recommendedName>
    <alternativeName>
        <fullName evidence="4">tRNA pseudouridine(38-40) synthase</fullName>
    </alternativeName>
    <alternativeName>
        <fullName evidence="4">tRNA pseudouridylate synthase I</fullName>
    </alternativeName>
    <alternativeName>
        <fullName evidence="4">tRNA-uridine isomerase I</fullName>
    </alternativeName>
</protein>
<evidence type="ECO:0000256" key="4">
    <source>
        <dbReference type="HAMAP-Rule" id="MF_00171"/>
    </source>
</evidence>
<dbReference type="GO" id="GO:0003723">
    <property type="term" value="F:RNA binding"/>
    <property type="evidence" value="ECO:0007669"/>
    <property type="project" value="InterPro"/>
</dbReference>
<proteinExistence type="inferred from homology"/>
<dbReference type="EC" id="5.4.99.12" evidence="4"/>